<comment type="caution">
    <text evidence="1">The sequence shown here is derived from an EMBL/GenBank/DDBJ whole genome shotgun (WGS) entry which is preliminary data.</text>
</comment>
<protein>
    <recommendedName>
        <fullName evidence="3">Yippee-like protein</fullName>
    </recommendedName>
</protein>
<dbReference type="OrthoDB" id="1744785at2759"/>
<evidence type="ECO:0000313" key="1">
    <source>
        <dbReference type="EMBL" id="OMO81207.1"/>
    </source>
</evidence>
<name>A0A1R3IF67_9ROSI</name>
<evidence type="ECO:0000313" key="2">
    <source>
        <dbReference type="Proteomes" id="UP000187203"/>
    </source>
</evidence>
<dbReference type="EMBL" id="AWUE01018332">
    <property type="protein sequence ID" value="OMO81207.1"/>
    <property type="molecule type" value="Genomic_DNA"/>
</dbReference>
<proteinExistence type="predicted"/>
<sequence length="86" mass="10040">MRVDSADKVLLDWKRRPVVNAFCRQCNTQLGHRFLRAKSISLTNREGWYRLYLNQMLLWDGSQVVFADTLQLFPLLIPTPGFPSTK</sequence>
<organism evidence="1 2">
    <name type="scientific">Corchorus olitorius</name>
    <dbReference type="NCBI Taxonomy" id="93759"/>
    <lineage>
        <taxon>Eukaryota</taxon>
        <taxon>Viridiplantae</taxon>
        <taxon>Streptophyta</taxon>
        <taxon>Embryophyta</taxon>
        <taxon>Tracheophyta</taxon>
        <taxon>Spermatophyta</taxon>
        <taxon>Magnoliopsida</taxon>
        <taxon>eudicotyledons</taxon>
        <taxon>Gunneridae</taxon>
        <taxon>Pentapetalae</taxon>
        <taxon>rosids</taxon>
        <taxon>malvids</taxon>
        <taxon>Malvales</taxon>
        <taxon>Malvaceae</taxon>
        <taxon>Grewioideae</taxon>
        <taxon>Apeibeae</taxon>
        <taxon>Corchorus</taxon>
    </lineage>
</organism>
<accession>A0A1R3IF67</accession>
<reference evidence="2" key="1">
    <citation type="submission" date="2013-09" db="EMBL/GenBank/DDBJ databases">
        <title>Corchorus olitorius genome sequencing.</title>
        <authorList>
            <person name="Alam M."/>
            <person name="Haque M.S."/>
            <person name="Islam M.S."/>
            <person name="Emdad E.M."/>
            <person name="Islam M.M."/>
            <person name="Ahmed B."/>
            <person name="Halim A."/>
            <person name="Hossen Q.M.M."/>
            <person name="Hossain M.Z."/>
            <person name="Ahmed R."/>
            <person name="Khan M.M."/>
            <person name="Islam R."/>
            <person name="Rashid M.M."/>
            <person name="Khan S.A."/>
            <person name="Rahman M.S."/>
            <person name="Alam M."/>
            <person name="Yahiya A.S."/>
            <person name="Khan M.S."/>
            <person name="Azam M.S."/>
            <person name="Haque T."/>
            <person name="Lashkar M.Z.H."/>
            <person name="Akhand A.I."/>
            <person name="Morshed G."/>
            <person name="Roy S."/>
            <person name="Uddin K.S."/>
            <person name="Rabeya T."/>
            <person name="Hossain A.S."/>
            <person name="Chowdhury A."/>
            <person name="Snigdha A.R."/>
            <person name="Mortoza M.S."/>
            <person name="Matin S.A."/>
            <person name="Hoque S.M.E."/>
            <person name="Islam M.K."/>
            <person name="Roy D.K."/>
            <person name="Haider R."/>
            <person name="Moosa M.M."/>
            <person name="Elias S.M."/>
            <person name="Hasan A.M."/>
            <person name="Jahan S."/>
            <person name="Shafiuddin M."/>
            <person name="Mahmood N."/>
            <person name="Shommy N.S."/>
        </authorList>
    </citation>
    <scope>NUCLEOTIDE SEQUENCE [LARGE SCALE GENOMIC DNA]</scope>
    <source>
        <strain evidence="2">cv. O-4</strain>
    </source>
</reference>
<keyword evidence="2" id="KW-1185">Reference proteome</keyword>
<dbReference type="AlphaFoldDB" id="A0A1R3IF67"/>
<gene>
    <name evidence="1" type="ORF">COLO4_23703</name>
</gene>
<evidence type="ECO:0008006" key="3">
    <source>
        <dbReference type="Google" id="ProtNLM"/>
    </source>
</evidence>
<dbReference type="Proteomes" id="UP000187203">
    <property type="component" value="Unassembled WGS sequence"/>
</dbReference>